<dbReference type="EMBL" id="LGEM01000011">
    <property type="protein sequence ID" value="KUP98367.1"/>
    <property type="molecule type" value="Genomic_DNA"/>
</dbReference>
<accession>A0A147KM48</accession>
<dbReference type="RefSeq" id="WP_068753133.1">
    <property type="nucleotide sequence ID" value="NZ_KQ950180.1"/>
</dbReference>
<gene>
    <name evidence="1" type="ORF">AC529_01905</name>
</gene>
<dbReference type="OrthoDB" id="9786032at2"/>
<reference evidence="2" key="1">
    <citation type="journal article" date="2017" name="Acta Aliment.">
        <title>Plant polysaccharide degrading enzyme system of Thermpbifida cellulosilytica TB100 revealed by de novo genome project data.</title>
        <authorList>
            <person name="Toth A."/>
            <person name="Baka E."/>
            <person name="Luzics S."/>
            <person name="Bata-Vidacs I."/>
            <person name="Nagy I."/>
            <person name="Balint B."/>
            <person name="Herceg R."/>
            <person name="Olasz F."/>
            <person name="Wilk T."/>
            <person name="Nagy T."/>
            <person name="Kriszt B."/>
            <person name="Nagy I."/>
            <person name="Kukolya J."/>
        </authorList>
    </citation>
    <scope>NUCLEOTIDE SEQUENCE [LARGE SCALE GENOMIC DNA]</scope>
    <source>
        <strain evidence="2">TB100</strain>
    </source>
</reference>
<protein>
    <submittedName>
        <fullName evidence="1">Uncharacterized protein</fullName>
    </submittedName>
</protein>
<dbReference type="AlphaFoldDB" id="A0A147KM48"/>
<evidence type="ECO:0000313" key="1">
    <source>
        <dbReference type="EMBL" id="KUP98367.1"/>
    </source>
</evidence>
<keyword evidence="2" id="KW-1185">Reference proteome</keyword>
<organism evidence="1 2">
    <name type="scientific">Thermobifida cellulosilytica TB100</name>
    <dbReference type="NCBI Taxonomy" id="665004"/>
    <lineage>
        <taxon>Bacteria</taxon>
        <taxon>Bacillati</taxon>
        <taxon>Actinomycetota</taxon>
        <taxon>Actinomycetes</taxon>
        <taxon>Streptosporangiales</taxon>
        <taxon>Nocardiopsidaceae</taxon>
        <taxon>Thermobifida</taxon>
    </lineage>
</organism>
<comment type="caution">
    <text evidence="1">The sequence shown here is derived from an EMBL/GenBank/DDBJ whole genome shotgun (WGS) entry which is preliminary data.</text>
</comment>
<proteinExistence type="predicted"/>
<dbReference type="Proteomes" id="UP000074382">
    <property type="component" value="Unassembled WGS sequence"/>
</dbReference>
<evidence type="ECO:0000313" key="2">
    <source>
        <dbReference type="Proteomes" id="UP000074382"/>
    </source>
</evidence>
<name>A0A147KM48_THECS</name>
<dbReference type="PATRIC" id="fig|665004.4.peg.330"/>
<sequence length="82" mass="9184">MRLVTSCQRAVFDAAVQTLEEYVWAYKNLVVPACPELVARAWRQCRIRPEDFEPQSLACVGLTLEAVCGTGLLSVLEGKEQR</sequence>